<evidence type="ECO:0000256" key="1">
    <source>
        <dbReference type="SAM" id="Phobius"/>
    </source>
</evidence>
<evidence type="ECO:0000313" key="2">
    <source>
        <dbReference type="EMBL" id="EEY35240.1"/>
    </source>
</evidence>
<reference evidence="2 3" key="1">
    <citation type="submission" date="2009-10" db="EMBL/GenBank/DDBJ databases">
        <authorList>
            <person name="Harkins D.M."/>
            <person name="Madupu R."/>
            <person name="Durkin A.S."/>
            <person name="Torralba M."/>
            <person name="Methe B."/>
            <person name="Sutton G.G."/>
            <person name="Strausberg R.L."/>
            <person name="Nelson K.E."/>
        </authorList>
    </citation>
    <scope>NUCLEOTIDE SEQUENCE [LARGE SCALE GENOMIC DNA]</scope>
    <source>
        <strain evidence="2 3">F0264</strain>
    </source>
</reference>
<protein>
    <submittedName>
        <fullName evidence="2">Uncharacterized protein</fullName>
    </submittedName>
</protein>
<comment type="caution">
    <text evidence="2">The sequence shown here is derived from an EMBL/GenBank/DDBJ whole genome shotgun (WGS) entry which is preliminary data.</text>
</comment>
<proteinExistence type="predicted"/>
<dbReference type="Proteomes" id="UP000004226">
    <property type="component" value="Unassembled WGS sequence"/>
</dbReference>
<gene>
    <name evidence="2" type="ORF">HMPREF0554_0594</name>
</gene>
<accession>D0GKZ0</accession>
<keyword evidence="1" id="KW-1133">Transmembrane helix</keyword>
<keyword evidence="1" id="KW-0812">Transmembrane</keyword>
<evidence type="ECO:0000313" key="3">
    <source>
        <dbReference type="Proteomes" id="UP000004226"/>
    </source>
</evidence>
<keyword evidence="1" id="KW-0472">Membrane</keyword>
<dbReference type="EMBL" id="ADAD01000099">
    <property type="protein sequence ID" value="EEY35240.1"/>
    <property type="molecule type" value="Genomic_DNA"/>
</dbReference>
<sequence length="68" mass="8305">MEKMKIEYSKFDFNKNDIGLFLFFLFYIQPSLLLSKNMKDIVGGIIFLNIATFYFIYRFYLVWILKKI</sequence>
<organism evidence="2 3">
    <name type="scientific">Pseudoleptotrichia goodfellowii F0264</name>
    <dbReference type="NCBI Taxonomy" id="596323"/>
    <lineage>
        <taxon>Bacteria</taxon>
        <taxon>Fusobacteriati</taxon>
        <taxon>Fusobacteriota</taxon>
        <taxon>Fusobacteriia</taxon>
        <taxon>Fusobacteriales</taxon>
        <taxon>Leptotrichiaceae</taxon>
        <taxon>Pseudoleptotrichia</taxon>
    </lineage>
</organism>
<feature type="transmembrane region" description="Helical" evidence="1">
    <location>
        <begin position="45"/>
        <end position="65"/>
    </location>
</feature>
<dbReference type="AlphaFoldDB" id="D0GKZ0"/>
<name>D0GKZ0_9FUSO</name>
<keyword evidence="3" id="KW-1185">Reference proteome</keyword>